<protein>
    <submittedName>
        <fullName evidence="1">Uncharacterized protein</fullName>
    </submittedName>
</protein>
<name>A0A2T7Q102_POMCA</name>
<sequence>MSRARCSGEKINFDRVAAPCCCRESPDLTLGYSGICVQSCHPSHSASFPADFHPLRSHPSRGHLTADRGRGVEWNRLGLVRDTVTLMWSLSCFSACQGKAARQRCYTAANILVMAGGSTVEVAGTA</sequence>
<reference evidence="1 2" key="1">
    <citation type="submission" date="2018-04" db="EMBL/GenBank/DDBJ databases">
        <title>The genome of golden apple snail Pomacea canaliculata provides insight into stress tolerance and invasive adaptation.</title>
        <authorList>
            <person name="Liu C."/>
            <person name="Liu B."/>
            <person name="Ren Y."/>
            <person name="Zhang Y."/>
            <person name="Wang H."/>
            <person name="Li S."/>
            <person name="Jiang F."/>
            <person name="Yin L."/>
            <person name="Zhang G."/>
            <person name="Qian W."/>
            <person name="Fan W."/>
        </authorList>
    </citation>
    <scope>NUCLEOTIDE SEQUENCE [LARGE SCALE GENOMIC DNA]</scope>
    <source>
        <strain evidence="1">SZHN2017</strain>
        <tissue evidence="1">Muscle</tissue>
    </source>
</reference>
<gene>
    <name evidence="1" type="ORF">C0Q70_01981</name>
</gene>
<accession>A0A2T7Q102</accession>
<dbReference type="AlphaFoldDB" id="A0A2T7Q102"/>
<dbReference type="EMBL" id="PZQS01000001">
    <property type="protein sequence ID" value="PVD39351.1"/>
    <property type="molecule type" value="Genomic_DNA"/>
</dbReference>
<evidence type="ECO:0000313" key="2">
    <source>
        <dbReference type="Proteomes" id="UP000245119"/>
    </source>
</evidence>
<comment type="caution">
    <text evidence="1">The sequence shown here is derived from an EMBL/GenBank/DDBJ whole genome shotgun (WGS) entry which is preliminary data.</text>
</comment>
<evidence type="ECO:0000313" key="1">
    <source>
        <dbReference type="EMBL" id="PVD39351.1"/>
    </source>
</evidence>
<organism evidence="1 2">
    <name type="scientific">Pomacea canaliculata</name>
    <name type="common">Golden apple snail</name>
    <dbReference type="NCBI Taxonomy" id="400727"/>
    <lineage>
        <taxon>Eukaryota</taxon>
        <taxon>Metazoa</taxon>
        <taxon>Spiralia</taxon>
        <taxon>Lophotrochozoa</taxon>
        <taxon>Mollusca</taxon>
        <taxon>Gastropoda</taxon>
        <taxon>Caenogastropoda</taxon>
        <taxon>Architaenioglossa</taxon>
        <taxon>Ampullarioidea</taxon>
        <taxon>Ampullariidae</taxon>
        <taxon>Pomacea</taxon>
    </lineage>
</organism>
<proteinExistence type="predicted"/>
<keyword evidence="2" id="KW-1185">Reference proteome</keyword>
<dbReference type="Proteomes" id="UP000245119">
    <property type="component" value="Linkage Group LG1"/>
</dbReference>